<protein>
    <submittedName>
        <fullName evidence="1">Uncharacterized protein</fullName>
    </submittedName>
</protein>
<evidence type="ECO:0000313" key="2">
    <source>
        <dbReference type="Proteomes" id="UP001204562"/>
    </source>
</evidence>
<organism evidence="1 2">
    <name type="scientific">Intestinimonas massiliensis</name>
    <name type="common">ex Afouda et al. 2020</name>
    <dbReference type="NCBI Taxonomy" id="1673721"/>
    <lineage>
        <taxon>Bacteria</taxon>
        <taxon>Bacillati</taxon>
        <taxon>Bacillota</taxon>
        <taxon>Clostridia</taxon>
        <taxon>Eubacteriales</taxon>
        <taxon>Intestinimonas</taxon>
    </lineage>
</organism>
<proteinExistence type="predicted"/>
<dbReference type="EMBL" id="JANFYS010000005">
    <property type="protein sequence ID" value="MCQ4769566.1"/>
    <property type="molecule type" value="Genomic_DNA"/>
</dbReference>
<accession>A0AAW5JHP9</accession>
<gene>
    <name evidence="1" type="ORF">NE579_03665</name>
</gene>
<dbReference type="Proteomes" id="UP001204562">
    <property type="component" value="Unassembled WGS sequence"/>
</dbReference>
<sequence>MDFIHGTAFFLSTRFSRGGPEKEVGELSALLIDIRLHAVYGKITVAVTEGAIGQKNKENGRSSRMPRTMSAASYGHHPVSIYL</sequence>
<evidence type="ECO:0000313" key="1">
    <source>
        <dbReference type="EMBL" id="MCQ4769566.1"/>
    </source>
</evidence>
<dbReference type="AlphaFoldDB" id="A0AAW5JHP9"/>
<comment type="caution">
    <text evidence="1">The sequence shown here is derived from an EMBL/GenBank/DDBJ whole genome shotgun (WGS) entry which is preliminary data.</text>
</comment>
<reference evidence="1" key="1">
    <citation type="submission" date="2022-06" db="EMBL/GenBank/DDBJ databases">
        <title>Isolation of gut microbiota from human fecal samples.</title>
        <authorList>
            <person name="Pamer E.G."/>
            <person name="Barat B."/>
            <person name="Waligurski E."/>
            <person name="Medina S."/>
            <person name="Paddock L."/>
            <person name="Mostad J."/>
        </authorList>
    </citation>
    <scope>NUCLEOTIDE SEQUENCE</scope>
    <source>
        <strain evidence="1">DFI.9.91</strain>
    </source>
</reference>
<name>A0AAW5JHP9_9FIRM</name>
<dbReference type="RefSeq" id="WP_256303303.1">
    <property type="nucleotide sequence ID" value="NZ_JANFYS010000005.1"/>
</dbReference>